<comment type="caution">
    <text evidence="2">The sequence shown here is derived from an EMBL/GenBank/DDBJ whole genome shotgun (WGS) entry which is preliminary data.</text>
</comment>
<feature type="transmembrane region" description="Helical" evidence="1">
    <location>
        <begin position="126"/>
        <end position="145"/>
    </location>
</feature>
<keyword evidence="1" id="KW-1133">Transmembrane helix</keyword>
<accession>A0A3A2ZHH7</accession>
<feature type="transmembrane region" description="Helical" evidence="1">
    <location>
        <begin position="20"/>
        <end position="41"/>
    </location>
</feature>
<gene>
    <name evidence="2" type="ORF">PHISCL_06816</name>
</gene>
<dbReference type="Proteomes" id="UP000266188">
    <property type="component" value="Unassembled WGS sequence"/>
</dbReference>
<feature type="transmembrane region" description="Helical" evidence="1">
    <location>
        <begin position="61"/>
        <end position="81"/>
    </location>
</feature>
<feature type="transmembrane region" description="Helical" evidence="1">
    <location>
        <begin position="157"/>
        <end position="176"/>
    </location>
</feature>
<sequence>MVGFASAGTRFTTRVRSENVWAFQSLSLILAGSRILLAIQYTVNIFFVYKKMKPAAKGMSAIALTLFISSLVYLGMYFAFLRRHELRSYIWTVWFALFGLEMWIIMGLSCVTQGIGFQDTHLNVRMGLLTLIIIGEGVIAVTRIVNKTVRPGGWTKWSFVHILGVTTNVYFTWQAYYDLSPTSVLGKFAHQLWAQLHFPFHVVLILLLEGSQILALTLDVTLKLTYLAETIMFACEEPRPKPGVAINLLKSTIADMEIDYSKGIKEQQAISHILEDLSNGPLCPANGNPAATYALTSDRMGDLMGNVTAALFSSMGITPSEKIDISQLNSSQLLRMYMEVLGFVYVYYFITAALAMGLFAAFVLLTRRHKSKLYTGISIAVRVVLAVFLGGLSLFASYFALAYSFMTSPVILYAFTLILLAVLLLDRLLDYLTTRKESKRTPHTQTQESEGNDLKLLTPVSEVVVIAPPPFRLSISERNVS</sequence>
<dbReference type="PANTHER" id="PTHR42101">
    <property type="entry name" value="CHROMOSOME 16, WHOLE GENOME SHOTGUN SEQUENCE"/>
    <property type="match status" value="1"/>
</dbReference>
<feature type="transmembrane region" description="Helical" evidence="1">
    <location>
        <begin position="410"/>
        <end position="429"/>
    </location>
</feature>
<feature type="transmembrane region" description="Helical" evidence="1">
    <location>
        <begin position="377"/>
        <end position="404"/>
    </location>
</feature>
<name>A0A3A2ZHH7_9EURO</name>
<dbReference type="OrthoDB" id="3177213at2759"/>
<keyword evidence="1" id="KW-0472">Membrane</keyword>
<dbReference type="EMBL" id="MVGC01000272">
    <property type="protein sequence ID" value="RJE20847.1"/>
    <property type="molecule type" value="Genomic_DNA"/>
</dbReference>
<dbReference type="AlphaFoldDB" id="A0A3A2ZHH7"/>
<organism evidence="2 3">
    <name type="scientific">Aspergillus sclerotialis</name>
    <dbReference type="NCBI Taxonomy" id="2070753"/>
    <lineage>
        <taxon>Eukaryota</taxon>
        <taxon>Fungi</taxon>
        <taxon>Dikarya</taxon>
        <taxon>Ascomycota</taxon>
        <taxon>Pezizomycotina</taxon>
        <taxon>Eurotiomycetes</taxon>
        <taxon>Eurotiomycetidae</taxon>
        <taxon>Eurotiales</taxon>
        <taxon>Aspergillaceae</taxon>
        <taxon>Aspergillus</taxon>
        <taxon>Aspergillus subgen. Polypaecilum</taxon>
    </lineage>
</organism>
<proteinExistence type="predicted"/>
<keyword evidence="3" id="KW-1185">Reference proteome</keyword>
<evidence type="ECO:0000313" key="2">
    <source>
        <dbReference type="EMBL" id="RJE20847.1"/>
    </source>
</evidence>
<keyword evidence="1" id="KW-0812">Transmembrane</keyword>
<reference evidence="3" key="1">
    <citation type="submission" date="2017-02" db="EMBL/GenBank/DDBJ databases">
        <authorList>
            <person name="Tafer H."/>
            <person name="Lopandic K."/>
        </authorList>
    </citation>
    <scope>NUCLEOTIDE SEQUENCE [LARGE SCALE GENOMIC DNA]</scope>
    <source>
        <strain evidence="3">CBS 366.77</strain>
    </source>
</reference>
<protein>
    <submittedName>
        <fullName evidence="2">Uncharacterized protein</fullName>
    </submittedName>
</protein>
<dbReference type="PANTHER" id="PTHR42101:SF1">
    <property type="entry name" value="LOW TEMPERATURE REQUIREMENT A"/>
    <property type="match status" value="1"/>
</dbReference>
<feature type="transmembrane region" description="Helical" evidence="1">
    <location>
        <begin position="88"/>
        <end position="106"/>
    </location>
</feature>
<evidence type="ECO:0000313" key="3">
    <source>
        <dbReference type="Proteomes" id="UP000266188"/>
    </source>
</evidence>
<dbReference type="STRING" id="2070753.A0A3A2ZHH7"/>
<feature type="transmembrane region" description="Helical" evidence="1">
    <location>
        <begin position="340"/>
        <end position="365"/>
    </location>
</feature>
<evidence type="ECO:0000256" key="1">
    <source>
        <dbReference type="SAM" id="Phobius"/>
    </source>
</evidence>